<keyword evidence="2" id="KW-0255">Endonuclease</keyword>
<organism evidence="5 6">
    <name type="scientific">Petrotoga mexicana DSM 14811</name>
    <dbReference type="NCBI Taxonomy" id="1122954"/>
    <lineage>
        <taxon>Bacteria</taxon>
        <taxon>Thermotogati</taxon>
        <taxon>Thermotogota</taxon>
        <taxon>Thermotogae</taxon>
        <taxon>Petrotogales</taxon>
        <taxon>Petrotogaceae</taxon>
        <taxon>Petrotoga</taxon>
    </lineage>
</organism>
<keyword evidence="3" id="KW-0378">Hydrolase</keyword>
<dbReference type="InterPro" id="IPR035437">
    <property type="entry name" value="SNase_OB-fold_sf"/>
</dbReference>
<dbReference type="GO" id="GO:0004519">
    <property type="term" value="F:endonuclease activity"/>
    <property type="evidence" value="ECO:0007669"/>
    <property type="project" value="UniProtKB-KW"/>
</dbReference>
<dbReference type="InterPro" id="IPR016071">
    <property type="entry name" value="Staphylococal_nuclease_OB-fold"/>
</dbReference>
<evidence type="ECO:0000313" key="6">
    <source>
        <dbReference type="Proteomes" id="UP000236604"/>
    </source>
</evidence>
<evidence type="ECO:0000256" key="3">
    <source>
        <dbReference type="ARBA" id="ARBA00022801"/>
    </source>
</evidence>
<dbReference type="EMBL" id="AZRN01000034">
    <property type="protein sequence ID" value="PNR98418.1"/>
    <property type="molecule type" value="Genomic_DNA"/>
</dbReference>
<dbReference type="PANTHER" id="PTHR12302:SF3">
    <property type="entry name" value="SERINE_THREONINE-PROTEIN KINASE 31"/>
    <property type="match status" value="1"/>
</dbReference>
<dbReference type="PROSITE" id="PS50830">
    <property type="entry name" value="TNASE_3"/>
    <property type="match status" value="1"/>
</dbReference>
<dbReference type="AlphaFoldDB" id="A0A2K1P6J8"/>
<evidence type="ECO:0000256" key="1">
    <source>
        <dbReference type="ARBA" id="ARBA00022722"/>
    </source>
</evidence>
<sequence>MRKMSSIFLLLLLVLSAVYVNSQELITIPDIENLEKAKVSSIFDGDTINTYQYAESIRLIGIDAPEIKAGSKPISEYGYKSYQFVKDRLINVADRNVYLEFDEDKFDDYGRVLAYVYYEDEEGNLILLNEEILKNGLARPLFYKDTSKKQEIFVKAYIQAYEDRKGIFEKYDDESIVVESDALTQKDLGRMRWVKVKVKDVIKEGGNYYKIISEDEDFYYGIRKQEFDAFFDGYDIYDLVGEEVMFWGEIWFDQRTGQYEILGRAPFEIKRFVNGVQGEGGDRQYG</sequence>
<dbReference type="PANTHER" id="PTHR12302">
    <property type="entry name" value="EBNA2 BINDING PROTEIN P100"/>
    <property type="match status" value="1"/>
</dbReference>
<dbReference type="Pfam" id="PF00565">
    <property type="entry name" value="SNase"/>
    <property type="match status" value="1"/>
</dbReference>
<accession>A0A2K1P6J8</accession>
<protein>
    <recommendedName>
        <fullName evidence="4">TNase-like domain-containing protein</fullName>
    </recommendedName>
</protein>
<dbReference type="RefSeq" id="WP_103077706.1">
    <property type="nucleotide sequence ID" value="NZ_AZRN01000034.1"/>
</dbReference>
<reference evidence="5 6" key="1">
    <citation type="submission" date="2013-12" db="EMBL/GenBank/DDBJ databases">
        <title>Comparative genomics of Petrotoga isolates.</title>
        <authorList>
            <person name="Nesbo C.L."/>
            <person name="Charchuk R."/>
            <person name="Chow K."/>
        </authorList>
    </citation>
    <scope>NUCLEOTIDE SEQUENCE [LARGE SCALE GENOMIC DNA]</scope>
    <source>
        <strain evidence="5 6">DSM 14811</strain>
    </source>
</reference>
<name>A0A2K1P6J8_9BACT</name>
<feature type="domain" description="TNase-like" evidence="4">
    <location>
        <begin position="33"/>
        <end position="170"/>
    </location>
</feature>
<keyword evidence="1" id="KW-0540">Nuclease</keyword>
<dbReference type="SUPFAM" id="SSF50199">
    <property type="entry name" value="Staphylococcal nuclease"/>
    <property type="match status" value="1"/>
</dbReference>
<proteinExistence type="predicted"/>
<evidence type="ECO:0000259" key="4">
    <source>
        <dbReference type="PROSITE" id="PS50830"/>
    </source>
</evidence>
<evidence type="ECO:0000313" key="5">
    <source>
        <dbReference type="EMBL" id="PNR98418.1"/>
    </source>
</evidence>
<keyword evidence="6" id="KW-1185">Reference proteome</keyword>
<gene>
    <name evidence="5" type="ORF">X927_09155</name>
</gene>
<dbReference type="Gene3D" id="2.40.50.90">
    <property type="match status" value="1"/>
</dbReference>
<dbReference type="Proteomes" id="UP000236604">
    <property type="component" value="Unassembled WGS sequence"/>
</dbReference>
<dbReference type="GO" id="GO:0016787">
    <property type="term" value="F:hydrolase activity"/>
    <property type="evidence" value="ECO:0007669"/>
    <property type="project" value="UniProtKB-KW"/>
</dbReference>
<dbReference type="SMART" id="SM00318">
    <property type="entry name" value="SNc"/>
    <property type="match status" value="1"/>
</dbReference>
<comment type="caution">
    <text evidence="5">The sequence shown here is derived from an EMBL/GenBank/DDBJ whole genome shotgun (WGS) entry which is preliminary data.</text>
</comment>
<evidence type="ECO:0000256" key="2">
    <source>
        <dbReference type="ARBA" id="ARBA00022759"/>
    </source>
</evidence>